<dbReference type="EMBL" id="JANPWB010000015">
    <property type="protein sequence ID" value="KAJ1091587.1"/>
    <property type="molecule type" value="Genomic_DNA"/>
</dbReference>
<feature type="compositionally biased region" description="Low complexity" evidence="1">
    <location>
        <begin position="127"/>
        <end position="137"/>
    </location>
</feature>
<proteinExistence type="predicted"/>
<reference evidence="2" key="1">
    <citation type="journal article" date="2022" name="bioRxiv">
        <title>Sequencing and chromosome-scale assembly of the giantPleurodeles waltlgenome.</title>
        <authorList>
            <person name="Brown T."/>
            <person name="Elewa A."/>
            <person name="Iarovenko S."/>
            <person name="Subramanian E."/>
            <person name="Araus A.J."/>
            <person name="Petzold A."/>
            <person name="Susuki M."/>
            <person name="Suzuki K.-i.T."/>
            <person name="Hayashi T."/>
            <person name="Toyoda A."/>
            <person name="Oliveira C."/>
            <person name="Osipova E."/>
            <person name="Leigh N.D."/>
            <person name="Simon A."/>
            <person name="Yun M.H."/>
        </authorList>
    </citation>
    <scope>NUCLEOTIDE SEQUENCE</scope>
    <source>
        <strain evidence="2">20211129_DDA</strain>
        <tissue evidence="2">Liver</tissue>
    </source>
</reference>
<evidence type="ECO:0000313" key="2">
    <source>
        <dbReference type="EMBL" id="KAJ1091587.1"/>
    </source>
</evidence>
<comment type="caution">
    <text evidence="2">The sequence shown here is derived from an EMBL/GenBank/DDBJ whole genome shotgun (WGS) entry which is preliminary data.</text>
</comment>
<keyword evidence="3" id="KW-1185">Reference proteome</keyword>
<dbReference type="AlphaFoldDB" id="A0AAV7LJ40"/>
<evidence type="ECO:0000313" key="3">
    <source>
        <dbReference type="Proteomes" id="UP001066276"/>
    </source>
</evidence>
<accession>A0AAV7LJ40</accession>
<dbReference type="Proteomes" id="UP001066276">
    <property type="component" value="Chromosome 11"/>
</dbReference>
<feature type="region of interest" description="Disordered" evidence="1">
    <location>
        <begin position="76"/>
        <end position="137"/>
    </location>
</feature>
<protein>
    <submittedName>
        <fullName evidence="2">Uncharacterized protein</fullName>
    </submittedName>
</protein>
<sequence>MPPHTEEAAGARPARGTGNNLLLWACPRDCWCLESAESRRGAREPSPRGVGGAAEAGSLGACRLTLEPGAGVVKRAHLLPRGPPGGGIEESAGPNPIEDTQRRGEVPPDTGGTTGCVACLLPGRGPGSPEGSSTGDP</sequence>
<evidence type="ECO:0000256" key="1">
    <source>
        <dbReference type="SAM" id="MobiDB-lite"/>
    </source>
</evidence>
<name>A0AAV7LJ40_PLEWA</name>
<organism evidence="2 3">
    <name type="scientific">Pleurodeles waltl</name>
    <name type="common">Iberian ribbed newt</name>
    <dbReference type="NCBI Taxonomy" id="8319"/>
    <lineage>
        <taxon>Eukaryota</taxon>
        <taxon>Metazoa</taxon>
        <taxon>Chordata</taxon>
        <taxon>Craniata</taxon>
        <taxon>Vertebrata</taxon>
        <taxon>Euteleostomi</taxon>
        <taxon>Amphibia</taxon>
        <taxon>Batrachia</taxon>
        <taxon>Caudata</taxon>
        <taxon>Salamandroidea</taxon>
        <taxon>Salamandridae</taxon>
        <taxon>Pleurodelinae</taxon>
        <taxon>Pleurodeles</taxon>
    </lineage>
</organism>
<gene>
    <name evidence="2" type="ORF">NDU88_004706</name>
</gene>